<keyword evidence="6" id="KW-0560">Oxidoreductase</keyword>
<feature type="domain" description="Dyp-type peroxidase C-terminal" evidence="10">
    <location>
        <begin position="266"/>
        <end position="439"/>
    </location>
</feature>
<evidence type="ECO:0000256" key="8">
    <source>
        <dbReference type="ARBA" id="ARBA00025737"/>
    </source>
</evidence>
<evidence type="ECO:0000256" key="1">
    <source>
        <dbReference type="ARBA" id="ARBA00001970"/>
    </source>
</evidence>
<dbReference type="PROSITE" id="PS51404">
    <property type="entry name" value="DYP_PEROXIDASE"/>
    <property type="match status" value="1"/>
</dbReference>
<keyword evidence="4" id="KW-0479">Metal-binding</keyword>
<evidence type="ECO:0000256" key="6">
    <source>
        <dbReference type="ARBA" id="ARBA00023002"/>
    </source>
</evidence>
<dbReference type="Pfam" id="PF21105">
    <property type="entry name" value="DyP_N"/>
    <property type="match status" value="1"/>
</dbReference>
<evidence type="ECO:0000256" key="9">
    <source>
        <dbReference type="SAM" id="MobiDB-lite"/>
    </source>
</evidence>
<keyword evidence="13" id="KW-1185">Reference proteome</keyword>
<evidence type="ECO:0000259" key="10">
    <source>
        <dbReference type="Pfam" id="PF20628"/>
    </source>
</evidence>
<comment type="similarity">
    <text evidence="8">Belongs to the DyP-type peroxidase family.</text>
</comment>
<dbReference type="AlphaFoldDB" id="V5FQU0"/>
<dbReference type="HOGENOM" id="CLU_015125_3_0_1"/>
<organism evidence="12 13">
    <name type="scientific">Byssochlamys spectabilis (strain No. 5 / NBRC 109023)</name>
    <name type="common">Paecilomyces variotii</name>
    <dbReference type="NCBI Taxonomy" id="1356009"/>
    <lineage>
        <taxon>Eukaryota</taxon>
        <taxon>Fungi</taxon>
        <taxon>Dikarya</taxon>
        <taxon>Ascomycota</taxon>
        <taxon>Pezizomycotina</taxon>
        <taxon>Eurotiomycetes</taxon>
        <taxon>Eurotiomycetidae</taxon>
        <taxon>Eurotiales</taxon>
        <taxon>Thermoascaceae</taxon>
        <taxon>Paecilomyces</taxon>
    </lineage>
</organism>
<keyword evidence="5" id="KW-0732">Signal</keyword>
<dbReference type="InterPro" id="IPR049509">
    <property type="entry name" value="DyP_N"/>
</dbReference>
<dbReference type="GO" id="GO:0005829">
    <property type="term" value="C:cytosol"/>
    <property type="evidence" value="ECO:0007669"/>
    <property type="project" value="TreeGrafter"/>
</dbReference>
<evidence type="ECO:0000256" key="5">
    <source>
        <dbReference type="ARBA" id="ARBA00022729"/>
    </source>
</evidence>
<evidence type="ECO:0000256" key="2">
    <source>
        <dbReference type="ARBA" id="ARBA00022559"/>
    </source>
</evidence>
<dbReference type="PANTHER" id="PTHR30521:SF4">
    <property type="entry name" value="DEFERROCHELATASE"/>
    <property type="match status" value="1"/>
</dbReference>
<dbReference type="InterPro" id="IPR048328">
    <property type="entry name" value="Dyp_perox_C"/>
</dbReference>
<dbReference type="GO" id="GO:0020037">
    <property type="term" value="F:heme binding"/>
    <property type="evidence" value="ECO:0007669"/>
    <property type="project" value="InterPro"/>
</dbReference>
<sequence length="519" mass="59371">MSSLIRKANIQGDIWPGLPKRFQSFLFFRIRKPDEFKQRLKGFVPQITTAEDACKMKDRILEEKTLARDEGRPAKIQPLPGVNIAFASTGLAALGKFTFHEDIVKRDRKLSTIFKKKQLRGGLYAKGMYDDLVNEGWDDPQEIRQEYKPVTVGEQKERLIDGVITVTSSLKPELIDKVNRVKEHFLKEPGSDPDNYRISNDPVVEFTLIREGKTRPEKGKEHFGFEDGISQPSIEGLDREPTDKEPKASKPGMILCGHEGDQMGQPEWARDGSFMAFRDLQQLVPEFEKFLEENAGKFEEIKRHPRPQEKLAAYLMGRWKNGTPVDLSPHDDSDPALHKSNNFDFQPIHKHDKCPFAAHIRKMRPRADLDHDHAVIIRRGISYGDEVTPEEKEAKKSDDENERGLLFVCYQSDIRNGFNFLTTRWASNHHFPDRKTKFVGEHGPGIDAIVGQRLSHHPPRSIGLPDGKDPTEARLDLDRWVIHRGGEYFFTPSIEALQGYLTETPDYPPLPPLSREAKL</sequence>
<dbReference type="GO" id="GO:0046872">
    <property type="term" value="F:metal ion binding"/>
    <property type="evidence" value="ECO:0007669"/>
    <property type="project" value="UniProtKB-KW"/>
</dbReference>
<evidence type="ECO:0000259" key="11">
    <source>
        <dbReference type="Pfam" id="PF21105"/>
    </source>
</evidence>
<keyword evidence="3" id="KW-0349">Heme</keyword>
<dbReference type="SUPFAM" id="SSF54909">
    <property type="entry name" value="Dimeric alpha+beta barrel"/>
    <property type="match status" value="1"/>
</dbReference>
<dbReference type="eggNOG" id="ENOG502RUI2">
    <property type="taxonomic scope" value="Eukaryota"/>
</dbReference>
<dbReference type="GO" id="GO:0004601">
    <property type="term" value="F:peroxidase activity"/>
    <property type="evidence" value="ECO:0007669"/>
    <property type="project" value="UniProtKB-KW"/>
</dbReference>
<dbReference type="Proteomes" id="UP000018001">
    <property type="component" value="Unassembled WGS sequence"/>
</dbReference>
<feature type="compositionally biased region" description="Basic and acidic residues" evidence="9">
    <location>
        <begin position="236"/>
        <end position="248"/>
    </location>
</feature>
<accession>V5FQU0</accession>
<protein>
    <recommendedName>
        <fullName evidence="14">Dyp-type peroxidase</fullName>
    </recommendedName>
</protein>
<comment type="cofactor">
    <cofactor evidence="1">
        <name>heme b</name>
        <dbReference type="ChEBI" id="CHEBI:60344"/>
    </cofactor>
</comment>
<evidence type="ECO:0000256" key="4">
    <source>
        <dbReference type="ARBA" id="ARBA00022723"/>
    </source>
</evidence>
<evidence type="ECO:0008006" key="14">
    <source>
        <dbReference type="Google" id="ProtNLM"/>
    </source>
</evidence>
<name>V5FQU0_BYSSN</name>
<evidence type="ECO:0000313" key="13">
    <source>
        <dbReference type="Proteomes" id="UP000018001"/>
    </source>
</evidence>
<keyword evidence="7" id="KW-0408">Iron</keyword>
<feature type="region of interest" description="Disordered" evidence="9">
    <location>
        <begin position="217"/>
        <end position="251"/>
    </location>
</feature>
<dbReference type="EMBL" id="BAUL01000013">
    <property type="protein sequence ID" value="GAD91976.1"/>
    <property type="molecule type" value="Genomic_DNA"/>
</dbReference>
<dbReference type="InParanoid" id="V5FQU0"/>
<evidence type="ECO:0000313" key="12">
    <source>
        <dbReference type="EMBL" id="GAD91976.1"/>
    </source>
</evidence>
<evidence type="ECO:0000256" key="3">
    <source>
        <dbReference type="ARBA" id="ARBA00022617"/>
    </source>
</evidence>
<gene>
    <name evidence="12" type="ORF">PVAR5_0562</name>
</gene>
<evidence type="ECO:0000256" key="7">
    <source>
        <dbReference type="ARBA" id="ARBA00023004"/>
    </source>
</evidence>
<dbReference type="PANTHER" id="PTHR30521">
    <property type="entry name" value="DEFERROCHELATASE/PEROXIDASE"/>
    <property type="match status" value="1"/>
</dbReference>
<dbReference type="Pfam" id="PF20628">
    <property type="entry name" value="Dyp_perox_C"/>
    <property type="match status" value="1"/>
</dbReference>
<dbReference type="NCBIfam" id="TIGR01413">
    <property type="entry name" value="Dyp_perox_fam"/>
    <property type="match status" value="1"/>
</dbReference>
<proteinExistence type="inferred from homology"/>
<keyword evidence="2" id="KW-0575">Peroxidase</keyword>
<comment type="caution">
    <text evidence="12">The sequence shown here is derived from an EMBL/GenBank/DDBJ whole genome shotgun (WGS) entry which is preliminary data.</text>
</comment>
<reference evidence="13" key="1">
    <citation type="journal article" date="2014" name="Genome Announc.">
        <title>Draft genome sequence of the formaldehyde-resistant fungus Byssochlamys spectabilis No. 5 (anamorph Paecilomyces variotii No. 5) (NBRC109023).</title>
        <authorList>
            <person name="Oka T."/>
            <person name="Ekino K."/>
            <person name="Fukuda K."/>
            <person name="Nomura Y."/>
        </authorList>
    </citation>
    <scope>NUCLEOTIDE SEQUENCE [LARGE SCALE GENOMIC DNA]</scope>
    <source>
        <strain evidence="13">No. 5 / NBRC 109023</strain>
    </source>
</reference>
<dbReference type="OrthoDB" id="3207336at2759"/>
<dbReference type="InterPro" id="IPR011008">
    <property type="entry name" value="Dimeric_a/b-barrel"/>
</dbReference>
<feature type="domain" description="DyP dimeric alpha+beta barrel" evidence="11">
    <location>
        <begin position="9"/>
        <end position="185"/>
    </location>
</feature>
<dbReference type="InterPro" id="IPR006314">
    <property type="entry name" value="Dyp_peroxidase"/>
</dbReference>